<evidence type="ECO:0000256" key="1">
    <source>
        <dbReference type="SAM" id="MobiDB-lite"/>
    </source>
</evidence>
<feature type="region of interest" description="Disordered" evidence="1">
    <location>
        <begin position="168"/>
        <end position="191"/>
    </location>
</feature>
<dbReference type="RefSeq" id="WP_176780818.1">
    <property type="nucleotide sequence ID" value="NZ_FNOJ01000002.1"/>
</dbReference>
<feature type="non-terminal residue" evidence="2">
    <location>
        <position position="282"/>
    </location>
</feature>
<feature type="compositionally biased region" description="Basic residues" evidence="1">
    <location>
        <begin position="1"/>
        <end position="10"/>
    </location>
</feature>
<dbReference type="AlphaFoldDB" id="A0A1H2RA77"/>
<proteinExistence type="predicted"/>
<reference evidence="3" key="1">
    <citation type="submission" date="2016-10" db="EMBL/GenBank/DDBJ databases">
        <authorList>
            <person name="Varghese N."/>
        </authorList>
    </citation>
    <scope>NUCLEOTIDE SEQUENCE [LARGE SCALE GENOMIC DNA]</scope>
    <source>
        <strain evidence="3">DSM 12489</strain>
    </source>
</reference>
<sequence>MKHRRRHRRQATVSPLQQRRIQRRRNSFRLACACGMFTGLSVSTALLAHSAQGTHAMFFTQKQAIATFSAARDFPSYDETLAQQACMDARDANDAAQDAAAVLLRMQHLGTYDALQAQYGQMEQDARRAQNDTQSAINCENTLSTLAGEDWQDYQNVRQALNIAQAAVQHDEQEMSGSAGSAGSASQSQVAQQLQRDQAALVQLQNDEASCQRVVGWSGPADLQARASVQSASFATVSVNTSLREAKDLLNACARKQVSLSDPNSENNVATGNGNAAGNGNA</sequence>
<keyword evidence="3" id="KW-1185">Reference proteome</keyword>
<organism evidence="2 3">
    <name type="scientific">Alicyclobacillus hesperidum</name>
    <dbReference type="NCBI Taxonomy" id="89784"/>
    <lineage>
        <taxon>Bacteria</taxon>
        <taxon>Bacillati</taxon>
        <taxon>Bacillota</taxon>
        <taxon>Bacilli</taxon>
        <taxon>Bacillales</taxon>
        <taxon>Alicyclobacillaceae</taxon>
        <taxon>Alicyclobacillus</taxon>
    </lineage>
</organism>
<feature type="region of interest" description="Disordered" evidence="1">
    <location>
        <begin position="260"/>
        <end position="282"/>
    </location>
</feature>
<feature type="compositionally biased region" description="Low complexity" evidence="1">
    <location>
        <begin position="176"/>
        <end position="191"/>
    </location>
</feature>
<name>A0A1H2RA77_9BACL</name>
<accession>A0A1H2RA77</accession>
<gene>
    <name evidence="2" type="ORF">SAMN04489725_102233</name>
</gene>
<evidence type="ECO:0000313" key="2">
    <source>
        <dbReference type="EMBL" id="SDW16332.1"/>
    </source>
</evidence>
<evidence type="ECO:0000313" key="3">
    <source>
        <dbReference type="Proteomes" id="UP000182589"/>
    </source>
</evidence>
<dbReference type="EMBL" id="FNOJ01000002">
    <property type="protein sequence ID" value="SDW16332.1"/>
    <property type="molecule type" value="Genomic_DNA"/>
</dbReference>
<feature type="region of interest" description="Disordered" evidence="1">
    <location>
        <begin position="1"/>
        <end position="20"/>
    </location>
</feature>
<dbReference type="Proteomes" id="UP000182589">
    <property type="component" value="Unassembled WGS sequence"/>
</dbReference>
<protein>
    <submittedName>
        <fullName evidence="2">Uncharacterized protein</fullName>
    </submittedName>
</protein>